<dbReference type="GO" id="GO:0008137">
    <property type="term" value="F:NADH dehydrogenase (ubiquinone) activity"/>
    <property type="evidence" value="ECO:0007669"/>
    <property type="project" value="InterPro"/>
</dbReference>
<name>E6PI72_9ZZZZ</name>
<feature type="transmembrane region" description="Helical" evidence="1">
    <location>
        <begin position="94"/>
        <end position="119"/>
    </location>
</feature>
<dbReference type="PANTHER" id="PTHR33269">
    <property type="entry name" value="NADH-UBIQUINONE OXIDOREDUCTASE CHAIN 6"/>
    <property type="match status" value="1"/>
</dbReference>
<feature type="transmembrane region" description="Helical" evidence="1">
    <location>
        <begin position="155"/>
        <end position="177"/>
    </location>
</feature>
<reference evidence="2" key="1">
    <citation type="submission" date="2009-10" db="EMBL/GenBank/DDBJ databases">
        <title>Diversity of trophic interactions inside an arsenic-rich microbial ecosystem.</title>
        <authorList>
            <person name="Bertin P.N."/>
            <person name="Heinrich-Salmeron A."/>
            <person name="Pelletier E."/>
            <person name="Goulhen-Chollet F."/>
            <person name="Arsene-Ploetze F."/>
            <person name="Gallien S."/>
            <person name="Calteau A."/>
            <person name="Vallenet D."/>
            <person name="Casiot C."/>
            <person name="Chane-Woon-Ming B."/>
            <person name="Giloteaux L."/>
            <person name="Barakat M."/>
            <person name="Bonnefoy V."/>
            <person name="Bruneel O."/>
            <person name="Chandler M."/>
            <person name="Cleiss J."/>
            <person name="Duran R."/>
            <person name="Elbaz-Poulichet F."/>
            <person name="Fonknechten N."/>
            <person name="Lauga B."/>
            <person name="Mornico D."/>
            <person name="Ortet P."/>
            <person name="Schaeffer C."/>
            <person name="Siguier P."/>
            <person name="Alexander Thil Smith A."/>
            <person name="Van Dorsselaer A."/>
            <person name="Weissenbach J."/>
            <person name="Medigue C."/>
            <person name="Le Paslier D."/>
        </authorList>
    </citation>
    <scope>NUCLEOTIDE SEQUENCE</scope>
</reference>
<dbReference type="EC" id="1.6.99.3" evidence="2"/>
<feature type="transmembrane region" description="Helical" evidence="1">
    <location>
        <begin position="25"/>
        <end position="45"/>
    </location>
</feature>
<evidence type="ECO:0000256" key="1">
    <source>
        <dbReference type="SAM" id="Phobius"/>
    </source>
</evidence>
<dbReference type="PANTHER" id="PTHR33269:SF17">
    <property type="entry name" value="NADH-UBIQUINONE OXIDOREDUCTASE CHAIN 6"/>
    <property type="match status" value="1"/>
</dbReference>
<comment type="caution">
    <text evidence="2">The sequence shown here is derived from an EMBL/GenBank/DDBJ whole genome shotgun (WGS) entry which is preliminary data.</text>
</comment>
<gene>
    <name evidence="2" type="primary">nuoJ</name>
    <name evidence="2" type="ORF">CARN1_0642</name>
</gene>
<keyword evidence="1" id="KW-0472">Membrane</keyword>
<keyword evidence="2" id="KW-0830">Ubiquinone</keyword>
<accession>E6PI72</accession>
<dbReference type="InterPro" id="IPR001457">
    <property type="entry name" value="NADH_UbQ/plastoQ_OxRdtase_su6"/>
</dbReference>
<dbReference type="Pfam" id="PF00499">
    <property type="entry name" value="Oxidored_q3"/>
    <property type="match status" value="1"/>
</dbReference>
<dbReference type="AlphaFoldDB" id="E6PI72"/>
<organism evidence="2">
    <name type="scientific">mine drainage metagenome</name>
    <dbReference type="NCBI Taxonomy" id="410659"/>
    <lineage>
        <taxon>unclassified sequences</taxon>
        <taxon>metagenomes</taxon>
        <taxon>ecological metagenomes</taxon>
    </lineage>
</organism>
<sequence>MIPFWIIAAVLIVSALWTVTARKPIYSVVSLLLNFAALATTYLILHAEFLAVMQIIVYSGAILMLFVFVIALLNSGIAPIVLGRDRVPVAPAAAAALATIAFVATAIAAAHAPAIVPIASHSPLGAVGRGNVFGSIGDFGQALFLSRLLPFEITALILMVAVVGVVLLAGDLTPYVPTRRRAEQSRRALREAILREGK</sequence>
<evidence type="ECO:0000313" key="2">
    <source>
        <dbReference type="EMBL" id="CBH76162.1"/>
    </source>
</evidence>
<protein>
    <submittedName>
        <fullName evidence="2">NADH:ubiquinone oxidoreductase, membrane subunit J</fullName>
        <ecNumber evidence="2">1.6.99.3</ecNumber>
    </submittedName>
</protein>
<dbReference type="GO" id="GO:0016491">
    <property type="term" value="F:oxidoreductase activity"/>
    <property type="evidence" value="ECO:0007669"/>
    <property type="project" value="UniProtKB-KW"/>
</dbReference>
<dbReference type="EMBL" id="CABL01000019">
    <property type="protein sequence ID" value="CBH76162.1"/>
    <property type="molecule type" value="Genomic_DNA"/>
</dbReference>
<feature type="transmembrane region" description="Helical" evidence="1">
    <location>
        <begin position="57"/>
        <end position="82"/>
    </location>
</feature>
<dbReference type="InterPro" id="IPR042106">
    <property type="entry name" value="Nuo/plastoQ_OxRdtase_6_NuoJ"/>
</dbReference>
<dbReference type="Gene3D" id="1.20.120.1200">
    <property type="entry name" value="NADH-ubiquinone/plastoquinone oxidoreductase chain 6, subunit NuoJ"/>
    <property type="match status" value="1"/>
</dbReference>
<proteinExistence type="predicted"/>
<keyword evidence="1" id="KW-1133">Transmembrane helix</keyword>
<keyword evidence="2" id="KW-0560">Oxidoreductase</keyword>
<keyword evidence="1" id="KW-0812">Transmembrane</keyword>